<evidence type="ECO:0000256" key="1">
    <source>
        <dbReference type="ARBA" id="ARBA00012528"/>
    </source>
</evidence>
<dbReference type="PANTHER" id="PTHR45138">
    <property type="entry name" value="REGULATORY COMPONENTS OF SENSORY TRANSDUCTION SYSTEM"/>
    <property type="match status" value="1"/>
</dbReference>
<dbReference type="GO" id="GO:0052621">
    <property type="term" value="F:diguanylate cyclase activity"/>
    <property type="evidence" value="ECO:0007669"/>
    <property type="project" value="UniProtKB-EC"/>
</dbReference>
<dbReference type="PROSITE" id="PS50887">
    <property type="entry name" value="GGDEF"/>
    <property type="match status" value="1"/>
</dbReference>
<dbReference type="KEGG" id="aagg:ETAA8_64870"/>
<evidence type="ECO:0000259" key="4">
    <source>
        <dbReference type="PROSITE" id="PS50887"/>
    </source>
</evidence>
<reference evidence="5 6" key="1">
    <citation type="submission" date="2019-02" db="EMBL/GenBank/DDBJ databases">
        <title>Deep-cultivation of Planctomycetes and their phenomic and genomic characterization uncovers novel biology.</title>
        <authorList>
            <person name="Wiegand S."/>
            <person name="Jogler M."/>
            <person name="Boedeker C."/>
            <person name="Pinto D."/>
            <person name="Vollmers J."/>
            <person name="Rivas-Marin E."/>
            <person name="Kohn T."/>
            <person name="Peeters S.H."/>
            <person name="Heuer A."/>
            <person name="Rast P."/>
            <person name="Oberbeckmann S."/>
            <person name="Bunk B."/>
            <person name="Jeske O."/>
            <person name="Meyerdierks A."/>
            <person name="Storesund J.E."/>
            <person name="Kallscheuer N."/>
            <person name="Luecker S."/>
            <person name="Lage O.M."/>
            <person name="Pohl T."/>
            <person name="Merkel B.J."/>
            <person name="Hornburger P."/>
            <person name="Mueller R.-W."/>
            <person name="Bruemmer F."/>
            <person name="Labrenz M."/>
            <person name="Spormann A.M."/>
            <person name="Op den Camp H."/>
            <person name="Overmann J."/>
            <person name="Amann R."/>
            <person name="Jetten M.S.M."/>
            <person name="Mascher T."/>
            <person name="Medema M.H."/>
            <person name="Devos D.P."/>
            <person name="Kaster A.-K."/>
            <person name="Ovreas L."/>
            <person name="Rohde M."/>
            <person name="Galperin M.Y."/>
            <person name="Jogler C."/>
        </authorList>
    </citation>
    <scope>NUCLEOTIDE SEQUENCE [LARGE SCALE GENOMIC DNA]</scope>
    <source>
        <strain evidence="5 6">ETA_A8</strain>
    </source>
</reference>
<dbReference type="InterPro" id="IPR043128">
    <property type="entry name" value="Rev_trsase/Diguanyl_cyclase"/>
</dbReference>
<feature type="coiled-coil region" evidence="3">
    <location>
        <begin position="35"/>
        <end position="62"/>
    </location>
</feature>
<proteinExistence type="predicted"/>
<evidence type="ECO:0000256" key="3">
    <source>
        <dbReference type="SAM" id="Coils"/>
    </source>
</evidence>
<comment type="catalytic activity">
    <reaction evidence="2">
        <text>2 GTP = 3',3'-c-di-GMP + 2 diphosphate</text>
        <dbReference type="Rhea" id="RHEA:24898"/>
        <dbReference type="ChEBI" id="CHEBI:33019"/>
        <dbReference type="ChEBI" id="CHEBI:37565"/>
        <dbReference type="ChEBI" id="CHEBI:58805"/>
        <dbReference type="EC" id="2.7.7.65"/>
    </reaction>
</comment>
<evidence type="ECO:0000313" key="6">
    <source>
        <dbReference type="Proteomes" id="UP000315017"/>
    </source>
</evidence>
<sequence length="349" mass="38435">MDILTLGLPASVALAAIAVIGYCFGQRTQPVLSDDAQLRRELKRARGIIRDLEKVAQQVRRDLATHQGSLGKFRSRLRDLTEAGEIQEHEPMGQLANETEKLLEPTQHLTERLAQAYELIRQQANQLMSFSEVRTDNLTGLGNRKSLETMLASQLDMHRRYGLVCSVAMFDIDHFKHLNTEQGLSRGDEVLKQVGQMLDQYARESDVICRYGGEEFVAVLPGTGLRGAVAFAERMRTTIEKLSPVTVSCGVAEVLPQDDVAGLLSRTDAALYSAKAGGRNQVMQHTTHGVVPALKPETINSTKGSITGRLVPTEAAARTTLSQVTETLRTRQFIRQATTSVVRDNSLLA</sequence>
<name>A0A517YM87_9BACT</name>
<dbReference type="EC" id="2.7.7.65" evidence="1"/>
<dbReference type="GO" id="GO:0005886">
    <property type="term" value="C:plasma membrane"/>
    <property type="evidence" value="ECO:0007669"/>
    <property type="project" value="TreeGrafter"/>
</dbReference>
<dbReference type="SMART" id="SM00267">
    <property type="entry name" value="GGDEF"/>
    <property type="match status" value="1"/>
</dbReference>
<dbReference type="Pfam" id="PF00990">
    <property type="entry name" value="GGDEF"/>
    <property type="match status" value="1"/>
</dbReference>
<organism evidence="5 6">
    <name type="scientific">Anatilimnocola aggregata</name>
    <dbReference type="NCBI Taxonomy" id="2528021"/>
    <lineage>
        <taxon>Bacteria</taxon>
        <taxon>Pseudomonadati</taxon>
        <taxon>Planctomycetota</taxon>
        <taxon>Planctomycetia</taxon>
        <taxon>Pirellulales</taxon>
        <taxon>Pirellulaceae</taxon>
        <taxon>Anatilimnocola</taxon>
    </lineage>
</organism>
<dbReference type="InterPro" id="IPR029787">
    <property type="entry name" value="Nucleotide_cyclase"/>
</dbReference>
<dbReference type="PANTHER" id="PTHR45138:SF9">
    <property type="entry name" value="DIGUANYLATE CYCLASE DGCM-RELATED"/>
    <property type="match status" value="1"/>
</dbReference>
<dbReference type="InterPro" id="IPR000160">
    <property type="entry name" value="GGDEF_dom"/>
</dbReference>
<keyword evidence="3" id="KW-0175">Coiled coil</keyword>
<dbReference type="FunFam" id="3.30.70.270:FF:000001">
    <property type="entry name" value="Diguanylate cyclase domain protein"/>
    <property type="match status" value="1"/>
</dbReference>
<dbReference type="SUPFAM" id="SSF55073">
    <property type="entry name" value="Nucleotide cyclase"/>
    <property type="match status" value="1"/>
</dbReference>
<gene>
    <name evidence="5" type="primary">ydaM</name>
    <name evidence="5" type="ORF">ETAA8_64870</name>
</gene>
<dbReference type="InterPro" id="IPR050469">
    <property type="entry name" value="Diguanylate_Cyclase"/>
</dbReference>
<feature type="domain" description="GGDEF" evidence="4">
    <location>
        <begin position="163"/>
        <end position="287"/>
    </location>
</feature>
<keyword evidence="6" id="KW-1185">Reference proteome</keyword>
<dbReference type="AlphaFoldDB" id="A0A517YM87"/>
<dbReference type="NCBIfam" id="TIGR00254">
    <property type="entry name" value="GGDEF"/>
    <property type="match status" value="1"/>
</dbReference>
<dbReference type="OrthoDB" id="244535at2"/>
<keyword evidence="5" id="KW-0548">Nucleotidyltransferase</keyword>
<dbReference type="RefSeq" id="WP_145098301.1">
    <property type="nucleotide sequence ID" value="NZ_CP036274.1"/>
</dbReference>
<dbReference type="GO" id="GO:0043709">
    <property type="term" value="P:cell adhesion involved in single-species biofilm formation"/>
    <property type="evidence" value="ECO:0007669"/>
    <property type="project" value="TreeGrafter"/>
</dbReference>
<evidence type="ECO:0000256" key="2">
    <source>
        <dbReference type="ARBA" id="ARBA00034247"/>
    </source>
</evidence>
<protein>
    <recommendedName>
        <fullName evidence="1">diguanylate cyclase</fullName>
        <ecNumber evidence="1">2.7.7.65</ecNumber>
    </recommendedName>
</protein>
<dbReference type="GO" id="GO:1902201">
    <property type="term" value="P:negative regulation of bacterial-type flagellum-dependent cell motility"/>
    <property type="evidence" value="ECO:0007669"/>
    <property type="project" value="TreeGrafter"/>
</dbReference>
<evidence type="ECO:0000313" key="5">
    <source>
        <dbReference type="EMBL" id="QDU31334.1"/>
    </source>
</evidence>
<dbReference type="EMBL" id="CP036274">
    <property type="protein sequence ID" value="QDU31334.1"/>
    <property type="molecule type" value="Genomic_DNA"/>
</dbReference>
<dbReference type="Proteomes" id="UP000315017">
    <property type="component" value="Chromosome"/>
</dbReference>
<dbReference type="CDD" id="cd01949">
    <property type="entry name" value="GGDEF"/>
    <property type="match status" value="1"/>
</dbReference>
<dbReference type="Gene3D" id="3.30.70.270">
    <property type="match status" value="1"/>
</dbReference>
<keyword evidence="5" id="KW-0808">Transferase</keyword>
<accession>A0A517YM87</accession>